<dbReference type="PROSITE" id="PS51755">
    <property type="entry name" value="OMPR_PHOB"/>
    <property type="match status" value="1"/>
</dbReference>
<name>A0A6N7LEL9_SINTE</name>
<dbReference type="FunFam" id="1.10.10.10:FF:000099">
    <property type="entry name" value="Two-component system response regulator TorR"/>
    <property type="match status" value="1"/>
</dbReference>
<keyword evidence="4" id="KW-0902">Two-component regulatory system</keyword>
<protein>
    <recommendedName>
        <fullName evidence="9">Regulatory protein VirG</fullName>
    </recommendedName>
</protein>
<keyword evidence="5" id="KW-0805">Transcription regulation</keyword>
<dbReference type="RefSeq" id="WP_153439630.1">
    <property type="nucleotide sequence ID" value="NZ_JACIGA010000019.1"/>
</dbReference>
<dbReference type="OrthoDB" id="9802426at2"/>
<evidence type="ECO:0000256" key="8">
    <source>
        <dbReference type="ARBA" id="ARBA00023163"/>
    </source>
</evidence>
<dbReference type="Gene3D" id="1.10.10.10">
    <property type="entry name" value="Winged helix-like DNA-binding domain superfamily/Winged helix DNA-binding domain"/>
    <property type="match status" value="1"/>
</dbReference>
<dbReference type="InterPro" id="IPR036388">
    <property type="entry name" value="WH-like_DNA-bd_sf"/>
</dbReference>
<dbReference type="CDD" id="cd17594">
    <property type="entry name" value="REC_OmpR_VirG"/>
    <property type="match status" value="1"/>
</dbReference>
<dbReference type="SMART" id="SM00862">
    <property type="entry name" value="Trans_reg_C"/>
    <property type="match status" value="1"/>
</dbReference>
<dbReference type="InterPro" id="IPR001789">
    <property type="entry name" value="Sig_transdc_resp-reg_receiver"/>
</dbReference>
<dbReference type="Pfam" id="PF00072">
    <property type="entry name" value="Response_reg"/>
    <property type="match status" value="1"/>
</dbReference>
<keyword evidence="8" id="KW-0804">Transcription</keyword>
<keyword evidence="3 10" id="KW-0597">Phosphoprotein</keyword>
<dbReference type="SMART" id="SM00448">
    <property type="entry name" value="REC"/>
    <property type="match status" value="1"/>
</dbReference>
<dbReference type="Proteomes" id="UP000439983">
    <property type="component" value="Unassembled WGS sequence"/>
</dbReference>
<feature type="modified residue" description="4-aspartylphosphate" evidence="10">
    <location>
        <position position="52"/>
    </location>
</feature>
<dbReference type="Gene3D" id="3.40.50.2300">
    <property type="match status" value="1"/>
</dbReference>
<gene>
    <name evidence="15" type="ORF">GHK62_13060</name>
</gene>
<dbReference type="GO" id="GO:0000156">
    <property type="term" value="F:phosphorelay response regulator activity"/>
    <property type="evidence" value="ECO:0007669"/>
    <property type="project" value="TreeGrafter"/>
</dbReference>
<dbReference type="Gene3D" id="6.10.250.690">
    <property type="match status" value="1"/>
</dbReference>
<evidence type="ECO:0000256" key="11">
    <source>
        <dbReference type="PROSITE-ProRule" id="PRU01091"/>
    </source>
</evidence>
<dbReference type="Pfam" id="PF00486">
    <property type="entry name" value="Trans_reg_C"/>
    <property type="match status" value="1"/>
</dbReference>
<dbReference type="GO" id="GO:0005829">
    <property type="term" value="C:cytosol"/>
    <property type="evidence" value="ECO:0007669"/>
    <property type="project" value="TreeGrafter"/>
</dbReference>
<dbReference type="InterPro" id="IPR016032">
    <property type="entry name" value="Sig_transdc_resp-reg_C-effctor"/>
</dbReference>
<evidence type="ECO:0000313" key="15">
    <source>
        <dbReference type="EMBL" id="MQX15668.1"/>
    </source>
</evidence>
<evidence type="ECO:0000256" key="4">
    <source>
        <dbReference type="ARBA" id="ARBA00023012"/>
    </source>
</evidence>
<feature type="DNA-binding region" description="OmpR/PhoB-type" evidence="11">
    <location>
        <begin position="129"/>
        <end position="229"/>
    </location>
</feature>
<comment type="subcellular location">
    <subcellularLocation>
        <location evidence="1">Cytoplasm</location>
    </subcellularLocation>
</comment>
<comment type="caution">
    <text evidence="15">The sequence shown here is derived from an EMBL/GenBank/DDBJ whole genome shotgun (WGS) entry which is preliminary data.</text>
</comment>
<sequence>MKHVLVIDDDVAMRHLIAEYLTMRAFKVTAVTDSWQFNRVLMSEAVDLVVVDLNLGREDGLEIVRNLATKSNVPIITISGDRLEEAEKVVALELGATDFIAKPFGMREFLARIRVALRERPISPRAKDRRLFHFAGWTLNVKQRQLISEQAGEVKLTSGEFNLLIAFLEKPRDVLSREQLLFASRVRGEEVCDRSVDVFILRLRRKLEADPTNPRLIKTFRGAGYFFDADVEISYGVTWPACSLTSVDVAPSAPVSRQSGGRTDRSAHSFPNRP</sequence>
<keyword evidence="6 11" id="KW-0238">DNA-binding</keyword>
<feature type="region of interest" description="Disordered" evidence="12">
    <location>
        <begin position="251"/>
        <end position="274"/>
    </location>
</feature>
<evidence type="ECO:0000313" key="16">
    <source>
        <dbReference type="Proteomes" id="UP000439983"/>
    </source>
</evidence>
<evidence type="ECO:0000256" key="1">
    <source>
        <dbReference type="ARBA" id="ARBA00004496"/>
    </source>
</evidence>
<dbReference type="SUPFAM" id="SSF52172">
    <property type="entry name" value="CheY-like"/>
    <property type="match status" value="1"/>
</dbReference>
<keyword evidence="7" id="KW-0010">Activator</keyword>
<dbReference type="PANTHER" id="PTHR48111:SF4">
    <property type="entry name" value="DNA-BINDING DUAL TRANSCRIPTIONAL REGULATOR OMPR"/>
    <property type="match status" value="1"/>
</dbReference>
<keyword evidence="16" id="KW-1185">Reference proteome</keyword>
<dbReference type="GO" id="GO:0032993">
    <property type="term" value="C:protein-DNA complex"/>
    <property type="evidence" value="ECO:0007669"/>
    <property type="project" value="TreeGrafter"/>
</dbReference>
<evidence type="ECO:0000256" key="6">
    <source>
        <dbReference type="ARBA" id="ARBA00023125"/>
    </source>
</evidence>
<dbReference type="InterPro" id="IPR001867">
    <property type="entry name" value="OmpR/PhoB-type_DNA-bd"/>
</dbReference>
<reference evidence="15 16" key="1">
    <citation type="journal article" date="2013" name="Genome Biol.">
        <title>Comparative genomics of the core and accessory genomes of 48 Sinorhizobium strains comprising five genospecies.</title>
        <authorList>
            <person name="Sugawara M."/>
            <person name="Epstein B."/>
            <person name="Badgley B.D."/>
            <person name="Unno T."/>
            <person name="Xu L."/>
            <person name="Reese J."/>
            <person name="Gyaneshwar P."/>
            <person name="Denny R."/>
            <person name="Mudge J."/>
            <person name="Bharti A.K."/>
            <person name="Farmer A.D."/>
            <person name="May G.D."/>
            <person name="Woodward J.E."/>
            <person name="Medigue C."/>
            <person name="Vallenet D."/>
            <person name="Lajus A."/>
            <person name="Rouy Z."/>
            <person name="Martinez-Vaz B."/>
            <person name="Tiffin P."/>
            <person name="Young N.D."/>
            <person name="Sadowsky M.J."/>
        </authorList>
    </citation>
    <scope>NUCLEOTIDE SEQUENCE [LARGE SCALE GENOMIC DNA]</scope>
    <source>
        <strain evidence="15 16">USDA4894</strain>
    </source>
</reference>
<evidence type="ECO:0000256" key="2">
    <source>
        <dbReference type="ARBA" id="ARBA00022490"/>
    </source>
</evidence>
<dbReference type="InterPro" id="IPR011006">
    <property type="entry name" value="CheY-like_superfamily"/>
</dbReference>
<dbReference type="EMBL" id="WITC01000049">
    <property type="protein sequence ID" value="MQX15668.1"/>
    <property type="molecule type" value="Genomic_DNA"/>
</dbReference>
<dbReference type="InterPro" id="IPR039420">
    <property type="entry name" value="WalR-like"/>
</dbReference>
<keyword evidence="2" id="KW-0963">Cytoplasm</keyword>
<evidence type="ECO:0000256" key="10">
    <source>
        <dbReference type="PROSITE-ProRule" id="PRU00169"/>
    </source>
</evidence>
<proteinExistence type="predicted"/>
<dbReference type="GO" id="GO:0006355">
    <property type="term" value="P:regulation of DNA-templated transcription"/>
    <property type="evidence" value="ECO:0007669"/>
    <property type="project" value="InterPro"/>
</dbReference>
<feature type="domain" description="OmpR/PhoB-type" evidence="14">
    <location>
        <begin position="129"/>
        <end position="229"/>
    </location>
</feature>
<evidence type="ECO:0000256" key="3">
    <source>
        <dbReference type="ARBA" id="ARBA00022553"/>
    </source>
</evidence>
<dbReference type="PANTHER" id="PTHR48111">
    <property type="entry name" value="REGULATOR OF RPOS"/>
    <property type="match status" value="1"/>
</dbReference>
<dbReference type="SUPFAM" id="SSF46894">
    <property type="entry name" value="C-terminal effector domain of the bipartite response regulators"/>
    <property type="match status" value="1"/>
</dbReference>
<dbReference type="PROSITE" id="PS50110">
    <property type="entry name" value="RESPONSE_REGULATORY"/>
    <property type="match status" value="1"/>
</dbReference>
<evidence type="ECO:0000259" key="14">
    <source>
        <dbReference type="PROSITE" id="PS51755"/>
    </source>
</evidence>
<dbReference type="GO" id="GO:0000976">
    <property type="term" value="F:transcription cis-regulatory region binding"/>
    <property type="evidence" value="ECO:0007669"/>
    <property type="project" value="TreeGrafter"/>
</dbReference>
<evidence type="ECO:0000259" key="13">
    <source>
        <dbReference type="PROSITE" id="PS50110"/>
    </source>
</evidence>
<dbReference type="CDD" id="cd00383">
    <property type="entry name" value="trans_reg_C"/>
    <property type="match status" value="1"/>
</dbReference>
<dbReference type="NCBIfam" id="NF010430">
    <property type="entry name" value="PRK13856.1"/>
    <property type="match status" value="1"/>
</dbReference>
<evidence type="ECO:0000256" key="12">
    <source>
        <dbReference type="SAM" id="MobiDB-lite"/>
    </source>
</evidence>
<evidence type="ECO:0000256" key="5">
    <source>
        <dbReference type="ARBA" id="ARBA00023015"/>
    </source>
</evidence>
<organism evidence="15 16">
    <name type="scientific">Sinorhizobium terangae</name>
    <dbReference type="NCBI Taxonomy" id="110322"/>
    <lineage>
        <taxon>Bacteria</taxon>
        <taxon>Pseudomonadati</taxon>
        <taxon>Pseudomonadota</taxon>
        <taxon>Alphaproteobacteria</taxon>
        <taxon>Hyphomicrobiales</taxon>
        <taxon>Rhizobiaceae</taxon>
        <taxon>Sinorhizobium/Ensifer group</taxon>
        <taxon>Sinorhizobium</taxon>
    </lineage>
</organism>
<accession>A0A6N7LEL9</accession>
<evidence type="ECO:0000256" key="7">
    <source>
        <dbReference type="ARBA" id="ARBA00023159"/>
    </source>
</evidence>
<feature type="domain" description="Response regulatory" evidence="13">
    <location>
        <begin position="3"/>
        <end position="117"/>
    </location>
</feature>
<evidence type="ECO:0000256" key="9">
    <source>
        <dbReference type="ARBA" id="ARBA00067337"/>
    </source>
</evidence>
<dbReference type="AlphaFoldDB" id="A0A6N7LEL9"/>